<protein>
    <recommendedName>
        <fullName evidence="4">Putative glutamate--cysteine ligase 2</fullName>
        <ecNumber evidence="4">6.3.2.2</ecNumber>
    </recommendedName>
    <alternativeName>
        <fullName evidence="4">Gamma-glutamylcysteine synthetase 2</fullName>
        <shortName evidence="4">GCS 2</shortName>
        <shortName evidence="4">Gamma-GCS 2</shortName>
    </alternativeName>
</protein>
<evidence type="ECO:0000313" key="7">
    <source>
        <dbReference type="Proteomes" id="UP000189940"/>
    </source>
</evidence>
<dbReference type="RefSeq" id="WP_079447735.1">
    <property type="nucleotide sequence ID" value="NZ_MWPQ01000051.1"/>
</dbReference>
<dbReference type="HAMAP" id="MF_01609">
    <property type="entry name" value="Glu_cys_ligase_2"/>
    <property type="match status" value="1"/>
</dbReference>
<sequence>MQCDPKILKTLRLNLSRDGGHLIIRSAAGREEVSEYSFGIEEEYFLADRETFEVAMQTPNELFEAANWSTGGLATREMLQAQLEVATNIHGDINDAREELKFLRREVAAVASQYGFVIMASATHPTASWRLSQPSPKVRYEEMIEDFKAVGHRNMVCGMHVHVQLPDADRRFAVMRAMIPYLPIFIALSTSSPFWNSADTGLKGYRLAAYDELPRSGLPELFENKQEFEEYVAALVKSGVMPDESYVWWGLRPSSRHPTLELRAPDVCTYVDDAVAIAALYRSLARYLYERPELSKRVTGVDRAIAVENKWRAQRYGISCIFVGKDGPVEIHDVLSTLIEQISEDAAKLTCQRELEDCKRILERGGSADAQLRIYRDNALNLTEVNRWIAETTAAGQMGAACSATEKAVI</sequence>
<dbReference type="EC" id="6.3.2.2" evidence="4"/>
<dbReference type="NCBIfam" id="TIGR02050">
    <property type="entry name" value="gshA_cyan_rel"/>
    <property type="match status" value="1"/>
</dbReference>
<evidence type="ECO:0000256" key="5">
    <source>
        <dbReference type="SAM" id="Coils"/>
    </source>
</evidence>
<dbReference type="GO" id="GO:0005524">
    <property type="term" value="F:ATP binding"/>
    <property type="evidence" value="ECO:0007669"/>
    <property type="project" value="UniProtKB-KW"/>
</dbReference>
<keyword evidence="5" id="KW-0175">Coiled coil</keyword>
<accession>A0A1V4HVD8</accession>
<dbReference type="InterPro" id="IPR014746">
    <property type="entry name" value="Gln_synth/guanido_kin_cat_dom"/>
</dbReference>
<evidence type="ECO:0000256" key="1">
    <source>
        <dbReference type="ARBA" id="ARBA00022598"/>
    </source>
</evidence>
<evidence type="ECO:0000256" key="4">
    <source>
        <dbReference type="HAMAP-Rule" id="MF_01609"/>
    </source>
</evidence>
<reference evidence="6 7" key="1">
    <citation type="submission" date="2017-02" db="EMBL/GenBank/DDBJ databases">
        <title>Genome sequence of the nitrite-oxidizing bacterium Nitrobacter vulgaris strain Ab1.</title>
        <authorList>
            <person name="Mellbye B.L."/>
            <person name="Davis E.W."/>
            <person name="Spieck E."/>
            <person name="Chang J.H."/>
            <person name="Bottomley P.J."/>
            <person name="Sayavedra-Soto L.A."/>
        </authorList>
    </citation>
    <scope>NUCLEOTIDE SEQUENCE [LARGE SCALE GENOMIC DNA]</scope>
    <source>
        <strain evidence="6 7">Ab1</strain>
    </source>
</reference>
<gene>
    <name evidence="6" type="ORF">B2M20_14370</name>
</gene>
<feature type="coiled-coil region" evidence="5">
    <location>
        <begin position="86"/>
        <end position="113"/>
    </location>
</feature>
<keyword evidence="7" id="KW-1185">Reference proteome</keyword>
<dbReference type="STRING" id="29421.B2M20_14370"/>
<comment type="catalytic activity">
    <reaction evidence="4">
        <text>L-cysteine + L-glutamate + ATP = gamma-L-glutamyl-L-cysteine + ADP + phosphate + H(+)</text>
        <dbReference type="Rhea" id="RHEA:13285"/>
        <dbReference type="ChEBI" id="CHEBI:15378"/>
        <dbReference type="ChEBI" id="CHEBI:29985"/>
        <dbReference type="ChEBI" id="CHEBI:30616"/>
        <dbReference type="ChEBI" id="CHEBI:35235"/>
        <dbReference type="ChEBI" id="CHEBI:43474"/>
        <dbReference type="ChEBI" id="CHEBI:58173"/>
        <dbReference type="ChEBI" id="CHEBI:456216"/>
        <dbReference type="EC" id="6.3.2.2"/>
    </reaction>
</comment>
<comment type="similarity">
    <text evidence="4">Belongs to the glutamate--cysteine ligase type 2 family. YbdK subfamily.</text>
</comment>
<dbReference type="EMBL" id="MWPQ01000051">
    <property type="protein sequence ID" value="OPH81951.1"/>
    <property type="molecule type" value="Genomic_DNA"/>
</dbReference>
<keyword evidence="3 4" id="KW-0067">ATP-binding</keyword>
<proteinExistence type="inferred from homology"/>
<dbReference type="InterPro" id="IPR011793">
    <property type="entry name" value="YbdK"/>
</dbReference>
<name>A0A1V4HVD8_NITVU</name>
<comment type="function">
    <text evidence="4">ATP-dependent carboxylate-amine ligase which exhibits weak glutamate--cysteine ligase activity.</text>
</comment>
<dbReference type="SUPFAM" id="SSF55931">
    <property type="entry name" value="Glutamine synthetase/guanido kinase"/>
    <property type="match status" value="1"/>
</dbReference>
<dbReference type="GO" id="GO:0004357">
    <property type="term" value="F:glutamate-cysteine ligase activity"/>
    <property type="evidence" value="ECO:0007669"/>
    <property type="project" value="UniProtKB-EC"/>
</dbReference>
<dbReference type="Pfam" id="PF04107">
    <property type="entry name" value="GCS2"/>
    <property type="match status" value="1"/>
</dbReference>
<keyword evidence="2 4" id="KW-0547">Nucleotide-binding</keyword>
<comment type="caution">
    <text evidence="6">The sequence shown here is derived from an EMBL/GenBank/DDBJ whole genome shotgun (WGS) entry which is preliminary data.</text>
</comment>
<evidence type="ECO:0000256" key="2">
    <source>
        <dbReference type="ARBA" id="ARBA00022741"/>
    </source>
</evidence>
<dbReference type="Gene3D" id="3.30.590.20">
    <property type="match status" value="1"/>
</dbReference>
<dbReference type="GO" id="GO:0042398">
    <property type="term" value="P:modified amino acid biosynthetic process"/>
    <property type="evidence" value="ECO:0007669"/>
    <property type="project" value="InterPro"/>
</dbReference>
<evidence type="ECO:0000256" key="3">
    <source>
        <dbReference type="ARBA" id="ARBA00022840"/>
    </source>
</evidence>
<dbReference type="PANTHER" id="PTHR36510">
    <property type="entry name" value="GLUTAMATE--CYSTEINE LIGASE 2-RELATED"/>
    <property type="match status" value="1"/>
</dbReference>
<dbReference type="InterPro" id="IPR006336">
    <property type="entry name" value="GCS2"/>
</dbReference>
<dbReference type="Proteomes" id="UP000189940">
    <property type="component" value="Unassembled WGS sequence"/>
</dbReference>
<dbReference type="NCBIfam" id="NF010039">
    <property type="entry name" value="PRK13515.1"/>
    <property type="match status" value="1"/>
</dbReference>
<dbReference type="OrthoDB" id="9769628at2"/>
<dbReference type="InterPro" id="IPR050141">
    <property type="entry name" value="GCL_type2/YbdK_subfam"/>
</dbReference>
<keyword evidence="1 4" id="KW-0436">Ligase</keyword>
<evidence type="ECO:0000313" key="6">
    <source>
        <dbReference type="EMBL" id="OPH81951.1"/>
    </source>
</evidence>
<dbReference type="PANTHER" id="PTHR36510:SF1">
    <property type="entry name" value="GLUTAMATE--CYSTEINE LIGASE 2-RELATED"/>
    <property type="match status" value="1"/>
</dbReference>
<organism evidence="6 7">
    <name type="scientific">Nitrobacter vulgaris</name>
    <dbReference type="NCBI Taxonomy" id="29421"/>
    <lineage>
        <taxon>Bacteria</taxon>
        <taxon>Pseudomonadati</taxon>
        <taxon>Pseudomonadota</taxon>
        <taxon>Alphaproteobacteria</taxon>
        <taxon>Hyphomicrobiales</taxon>
        <taxon>Nitrobacteraceae</taxon>
        <taxon>Nitrobacter</taxon>
    </lineage>
</organism>
<dbReference type="AlphaFoldDB" id="A0A1V4HVD8"/>